<dbReference type="Gene3D" id="1.20.1330.10">
    <property type="entry name" value="f41 fragment of flagellin, N-terminal domain"/>
    <property type="match status" value="2"/>
</dbReference>
<dbReference type="GO" id="GO:0005576">
    <property type="term" value="C:extracellular region"/>
    <property type="evidence" value="ECO:0007669"/>
    <property type="project" value="UniProtKB-SubCell"/>
</dbReference>
<evidence type="ECO:0000256" key="1">
    <source>
        <dbReference type="ARBA" id="ARBA00005709"/>
    </source>
</evidence>
<dbReference type="Gene3D" id="6.10.10.10">
    <property type="entry name" value="Flagellar export chaperone, C-terminal domain"/>
    <property type="match status" value="1"/>
</dbReference>
<evidence type="ECO:0000256" key="3">
    <source>
        <dbReference type="RuleBase" id="RU362073"/>
    </source>
</evidence>
<evidence type="ECO:0000259" key="4">
    <source>
        <dbReference type="Pfam" id="PF00669"/>
    </source>
</evidence>
<evidence type="ECO:0000313" key="6">
    <source>
        <dbReference type="EMBL" id="KAA0258782.1"/>
    </source>
</evidence>
<name>A0A5A8F8N5_9BACT</name>
<dbReference type="EMBL" id="VFJB01000003">
    <property type="protein sequence ID" value="KAA0258782.1"/>
    <property type="molecule type" value="Genomic_DNA"/>
</dbReference>
<evidence type="ECO:0000259" key="5">
    <source>
        <dbReference type="Pfam" id="PF00700"/>
    </source>
</evidence>
<dbReference type="Gene3D" id="3.30.70.2120">
    <property type="match status" value="1"/>
</dbReference>
<dbReference type="Pfam" id="PF00700">
    <property type="entry name" value="Flagellin_C"/>
    <property type="match status" value="1"/>
</dbReference>
<dbReference type="AlphaFoldDB" id="A0A5A8F8N5"/>
<dbReference type="SUPFAM" id="SSF64518">
    <property type="entry name" value="Phase 1 flagellin"/>
    <property type="match status" value="1"/>
</dbReference>
<keyword evidence="6" id="KW-0282">Flagellum</keyword>
<dbReference type="GO" id="GO:0005198">
    <property type="term" value="F:structural molecule activity"/>
    <property type="evidence" value="ECO:0007669"/>
    <property type="project" value="UniProtKB-UniRule"/>
</dbReference>
<keyword evidence="2 3" id="KW-0975">Bacterial flagellum</keyword>
<dbReference type="InterPro" id="IPR001492">
    <property type="entry name" value="Flagellin"/>
</dbReference>
<dbReference type="OrthoDB" id="9796789at2"/>
<organism evidence="6 7">
    <name type="scientific">Deferribacter autotrophicus</name>
    <dbReference type="NCBI Taxonomy" id="500465"/>
    <lineage>
        <taxon>Bacteria</taxon>
        <taxon>Pseudomonadati</taxon>
        <taxon>Deferribacterota</taxon>
        <taxon>Deferribacteres</taxon>
        <taxon>Deferribacterales</taxon>
        <taxon>Deferribacteraceae</taxon>
        <taxon>Deferribacter</taxon>
    </lineage>
</organism>
<keyword evidence="6" id="KW-0969">Cilium</keyword>
<keyword evidence="7" id="KW-1185">Reference proteome</keyword>
<comment type="function">
    <text evidence="3">Flagellin is the subunit protein which polymerizes to form the filaments of bacterial flagella.</text>
</comment>
<keyword evidence="6" id="KW-0966">Cell projection</keyword>
<feature type="domain" description="Flagellin C-terminal" evidence="5">
    <location>
        <begin position="680"/>
        <end position="764"/>
    </location>
</feature>
<sequence length="766" mass="82049">MALRIYNNISSLNAQRYLGITNSQMSKSLERLSSGLRINHAADDASGLAISEKLRGQISGLKRASMNAQDGISMLQTAEGGLQEIQSIVQRMRELAVQASNGTYTANDRAELQKEMEQLKGEINRISASTEFNTKKLLNGDASALWSASSNKLEAIIKGKVDQGEYTISATATAGKNYIYKTDIMTLAHDVEKVTITNDDNNQIKSIKNLSSNFITTDSSGNNIQYNITLTDGTSTVNNTTTSTVDYFTTNSTSSSISTVTGEVTTALNNVAGPAGYFEIEINNDYDGSAINGTINGFATLKVYSLDGKLQGTADLNLTGDGTNNTLYLSPLSLYGYDLTSATSTTIDLTGDALLKGDKAVFAINQVTAGEDAIQITNPNAINTSNPTLSVSFANSSNLSQTFALINYTNDGQTHIQTFDLTLDSNGITTDDNDIYFTVDKLGVAGDIATADTKLKDIARFINADGRNIFDNTQELTIFGNGKSTTIYLEGDDTLSDFESKLEDALVNDLGMGDASVKNDLVYYDTTTGTFKIQSGLIGEDSKISFIGDQKLIDGLSLTTIQKGENSSLTITVTDSNNNTVGSDTVNDYTLRGVINGVEISFDKNLGVSVSGDNAGNLTFTASTSATTINLHLVDNSTSLQIGANEGQDINVNIAQINTKSLDLDNVLVVDQDSAQKAITKLDKALEFVSDARATIGAQINRLEHAITNLDTARENLTASESRIRDLDIAEEMANFTRQQILQQAGTAMLAQANQLPQLALQLLGR</sequence>
<comment type="caution">
    <text evidence="6">The sequence shown here is derived from an EMBL/GenBank/DDBJ whole genome shotgun (WGS) entry which is preliminary data.</text>
</comment>
<proteinExistence type="inferred from homology"/>
<dbReference type="Pfam" id="PF00669">
    <property type="entry name" value="Flagellin_N"/>
    <property type="match status" value="1"/>
</dbReference>
<dbReference type="RefSeq" id="WP_149265542.1">
    <property type="nucleotide sequence ID" value="NZ_VFJB01000003.1"/>
</dbReference>
<reference evidence="6 7" key="1">
    <citation type="submission" date="2019-06" db="EMBL/GenBank/DDBJ databases">
        <title>Genomic insights into carbon and energy metabolism of Deferribacter autotrophicus revealed new metabolic traits in the phylum Deferribacteres.</title>
        <authorList>
            <person name="Slobodkin A.I."/>
            <person name="Slobodkina G.B."/>
            <person name="Allioux M."/>
            <person name="Alain K."/>
            <person name="Jebbar M."/>
            <person name="Shadrin V."/>
            <person name="Kublanov I.V."/>
            <person name="Toshchakov S.V."/>
            <person name="Bonch-Osmolovskaya E.A."/>
        </authorList>
    </citation>
    <scope>NUCLEOTIDE SEQUENCE [LARGE SCALE GENOMIC DNA]</scope>
    <source>
        <strain evidence="6 7">SL50</strain>
    </source>
</reference>
<dbReference type="InterPro" id="IPR042187">
    <property type="entry name" value="Flagellin_C_sub2"/>
</dbReference>
<dbReference type="InterPro" id="IPR046358">
    <property type="entry name" value="Flagellin_C"/>
</dbReference>
<gene>
    <name evidence="6" type="ORF">FHQ18_02210</name>
</gene>
<feature type="domain" description="Flagellin N-terminal" evidence="4">
    <location>
        <begin position="5"/>
        <end position="141"/>
    </location>
</feature>
<evidence type="ECO:0000313" key="7">
    <source>
        <dbReference type="Proteomes" id="UP000322876"/>
    </source>
</evidence>
<dbReference type="PANTHER" id="PTHR42792:SF2">
    <property type="entry name" value="FLAGELLIN"/>
    <property type="match status" value="1"/>
</dbReference>
<evidence type="ECO:0000256" key="2">
    <source>
        <dbReference type="ARBA" id="ARBA00023143"/>
    </source>
</evidence>
<dbReference type="Proteomes" id="UP000322876">
    <property type="component" value="Unassembled WGS sequence"/>
</dbReference>
<comment type="similarity">
    <text evidence="1 3">Belongs to the bacterial flagellin family.</text>
</comment>
<dbReference type="PRINTS" id="PR00207">
    <property type="entry name" value="FLAGELLIN"/>
</dbReference>
<dbReference type="PANTHER" id="PTHR42792">
    <property type="entry name" value="FLAGELLIN"/>
    <property type="match status" value="1"/>
</dbReference>
<dbReference type="InterPro" id="IPR001029">
    <property type="entry name" value="Flagellin_N"/>
</dbReference>
<accession>A0A5A8F8N5</accession>
<protein>
    <recommendedName>
        <fullName evidence="3">Flagellin</fullName>
    </recommendedName>
</protein>
<comment type="subcellular location">
    <subcellularLocation>
        <location evidence="3">Secreted</location>
    </subcellularLocation>
    <subcellularLocation>
        <location evidence="3">Bacterial flagellum</location>
    </subcellularLocation>
</comment>
<dbReference type="GO" id="GO:0009288">
    <property type="term" value="C:bacterial-type flagellum"/>
    <property type="evidence" value="ECO:0007669"/>
    <property type="project" value="UniProtKB-SubCell"/>
</dbReference>
<keyword evidence="3" id="KW-0964">Secreted</keyword>